<accession>A0ACC3A362</accession>
<proteinExistence type="predicted"/>
<organism evidence="1 2">
    <name type="scientific">Neophaeococcomyces mojaviensis</name>
    <dbReference type="NCBI Taxonomy" id="3383035"/>
    <lineage>
        <taxon>Eukaryota</taxon>
        <taxon>Fungi</taxon>
        <taxon>Dikarya</taxon>
        <taxon>Ascomycota</taxon>
        <taxon>Pezizomycotina</taxon>
        <taxon>Eurotiomycetes</taxon>
        <taxon>Chaetothyriomycetidae</taxon>
        <taxon>Chaetothyriales</taxon>
        <taxon>Chaetothyriales incertae sedis</taxon>
        <taxon>Neophaeococcomyces</taxon>
    </lineage>
</organism>
<reference evidence="1" key="1">
    <citation type="submission" date="2022-10" db="EMBL/GenBank/DDBJ databases">
        <title>Culturing micro-colonial fungi from biological soil crusts in the Mojave desert and describing Neophaeococcomyces mojavensis, and introducing the new genera and species Taxawa tesnikishii.</title>
        <authorList>
            <person name="Kurbessoian T."/>
            <person name="Stajich J.E."/>
        </authorList>
    </citation>
    <scope>NUCLEOTIDE SEQUENCE</scope>
    <source>
        <strain evidence="1">JES_112</strain>
    </source>
</reference>
<evidence type="ECO:0000313" key="2">
    <source>
        <dbReference type="Proteomes" id="UP001172386"/>
    </source>
</evidence>
<keyword evidence="2" id="KW-1185">Reference proteome</keyword>
<comment type="caution">
    <text evidence="1">The sequence shown here is derived from an EMBL/GenBank/DDBJ whole genome shotgun (WGS) entry which is preliminary data.</text>
</comment>
<protein>
    <submittedName>
        <fullName evidence="1">N-alpha-acetyltransferase, non-catalitic subunit</fullName>
    </submittedName>
</protein>
<dbReference type="Proteomes" id="UP001172386">
    <property type="component" value="Unassembled WGS sequence"/>
</dbReference>
<name>A0ACC3A362_9EURO</name>
<dbReference type="EMBL" id="JAPDRQ010000115">
    <property type="protein sequence ID" value="KAJ9654666.1"/>
    <property type="molecule type" value="Genomic_DNA"/>
</dbReference>
<evidence type="ECO:0000313" key="1">
    <source>
        <dbReference type="EMBL" id="KAJ9654666.1"/>
    </source>
</evidence>
<sequence>MITHDITDRFRTAANVVVPGTLIKDTQFSLFEAVGALEVGDPKMDSGCLELGESPEEQFDLNSPLLPEELLWLMDQLLNREVAWLTGYPLSQTLFTSVHIDRLLWPDPKTLDESTFVRNDAAQATNLPHAILRAFCLLLVKSCSLVLTMVTEQHYYEEEDFTTQLFNRELLHRFSSESILENAQYALQVLQSANFESEVSTALAGRIRLRCEILQMLVHHAAGQSIDDTSFQAMHDIFDQVQSTSSFGVEVKDAFSTKLQRRLASTVPPRPMVTVSMDQVWTFWHQMLYDCQNIFSVHAAGHSQDLLTAYQLFAYSCPQPSPYPRALLQSFLTLNSMVASRLEPLHFLEEDLRSLTLPASPLLSTSRKDYGTPFFGKSEIAKNMQGFVDKVEHYFITVYRVFCLNACRIRRTFCHALVEWDAIQGEMEEIDSLIQSLSLEQPSLPPGSSQPAFSFSLSSWVYHHKLTIHRLTIQTGIQQMIYAPHELAGMHYYLASICGIHLNHLERMCHFVVDRDTAIKQSDFRVDIKAKGAAECKMALDRLFRQYAWIKATNLVASALHIIFVVLNRWKIFSVSKPLYSNDALRYEIRMKPFLNLVIPELMSPEEFAHETNMQQSSTEVLLDEAARLSASAKKAWEEVSKTSWNIFPLDEAPYVRTGTDGQASVLDTKWNDDVKGCVRASIAAGICVVKLKKAMHDEAWKEKAKKEAMLPGPGDKGRWHQWWLVPALP</sequence>
<gene>
    <name evidence="1" type="primary">MAK10</name>
    <name evidence="1" type="ORF">H2198_006333</name>
</gene>